<evidence type="ECO:0000256" key="1">
    <source>
        <dbReference type="RuleBase" id="RU000383"/>
    </source>
</evidence>
<dbReference type="InterPro" id="IPR043198">
    <property type="entry name" value="Cyclin/Ssn8"/>
</dbReference>
<dbReference type="InterPro" id="IPR013763">
    <property type="entry name" value="Cyclin-like_dom"/>
</dbReference>
<organism evidence="3 4">
    <name type="scientific">Lipomyces starkeyi NRRL Y-11557</name>
    <dbReference type="NCBI Taxonomy" id="675824"/>
    <lineage>
        <taxon>Eukaryota</taxon>
        <taxon>Fungi</taxon>
        <taxon>Dikarya</taxon>
        <taxon>Ascomycota</taxon>
        <taxon>Saccharomycotina</taxon>
        <taxon>Lipomycetes</taxon>
        <taxon>Lipomycetales</taxon>
        <taxon>Lipomycetaceae</taxon>
        <taxon>Lipomyces</taxon>
    </lineage>
</organism>
<dbReference type="PANTHER" id="PTHR10026">
    <property type="entry name" value="CYCLIN"/>
    <property type="match status" value="1"/>
</dbReference>
<proteinExistence type="inferred from homology"/>
<feature type="domain" description="Cyclin-like" evidence="2">
    <location>
        <begin position="162"/>
        <end position="262"/>
    </location>
</feature>
<dbReference type="CDD" id="cd20514">
    <property type="entry name" value="CYCLIN_CCNC_rpt2"/>
    <property type="match status" value="1"/>
</dbReference>
<dbReference type="Gene3D" id="1.10.472.10">
    <property type="entry name" value="Cyclin-like"/>
    <property type="match status" value="2"/>
</dbReference>
<dbReference type="InterPro" id="IPR036915">
    <property type="entry name" value="Cyclin-like_sf"/>
</dbReference>
<dbReference type="AlphaFoldDB" id="A0A1E3Q432"/>
<dbReference type="GO" id="GO:0016538">
    <property type="term" value="F:cyclin-dependent protein serine/threonine kinase regulator activity"/>
    <property type="evidence" value="ECO:0007669"/>
    <property type="project" value="InterPro"/>
</dbReference>
<protein>
    <recommendedName>
        <fullName evidence="2">Cyclin-like domain-containing protein</fullName>
    </recommendedName>
</protein>
<accession>A0A1E3Q432</accession>
<dbReference type="Proteomes" id="UP000094385">
    <property type="component" value="Unassembled WGS sequence"/>
</dbReference>
<dbReference type="GO" id="GO:0006357">
    <property type="term" value="P:regulation of transcription by RNA polymerase II"/>
    <property type="evidence" value="ECO:0007669"/>
    <property type="project" value="InterPro"/>
</dbReference>
<sequence length="288" mass="32996">MDLSSWSSTDAANYWLSSQNRHWRFSRQQLENIRLETESETRFSRPELGDPRHLRIYFHGLIQSLGRHLSVRQQALATSEIYLARFYVRTSVQETNPYLIIATCVYVACKMEECPQHIRSVVSEAKSLWPDFITHDPTKLAECEFYLIEELDSYLIVHHPYRSLIQLSKALGASGVNVGLSSDEMQTAWSVINDSYITDLPLLYPPHVIALTAIYMSVVLRPPPVAAQAERSKTRLQKIMDWFAGCGIDLEAVVDCAQEMISLYDVWESYSEKTCRELIARVVSGRRG</sequence>
<keyword evidence="4" id="KW-1185">Reference proteome</keyword>
<gene>
    <name evidence="3" type="ORF">LIPSTDRAFT_3842</name>
</gene>
<reference evidence="3 4" key="1">
    <citation type="journal article" date="2016" name="Proc. Natl. Acad. Sci. U.S.A.">
        <title>Comparative genomics of biotechnologically important yeasts.</title>
        <authorList>
            <person name="Riley R."/>
            <person name="Haridas S."/>
            <person name="Wolfe K.H."/>
            <person name="Lopes M.R."/>
            <person name="Hittinger C.T."/>
            <person name="Goeker M."/>
            <person name="Salamov A.A."/>
            <person name="Wisecaver J.H."/>
            <person name="Long T.M."/>
            <person name="Calvey C.H."/>
            <person name="Aerts A.L."/>
            <person name="Barry K.W."/>
            <person name="Choi C."/>
            <person name="Clum A."/>
            <person name="Coughlan A.Y."/>
            <person name="Deshpande S."/>
            <person name="Douglass A.P."/>
            <person name="Hanson S.J."/>
            <person name="Klenk H.-P."/>
            <person name="LaButti K.M."/>
            <person name="Lapidus A."/>
            <person name="Lindquist E.A."/>
            <person name="Lipzen A.M."/>
            <person name="Meier-Kolthoff J.P."/>
            <person name="Ohm R.A."/>
            <person name="Otillar R.P."/>
            <person name="Pangilinan J.L."/>
            <person name="Peng Y."/>
            <person name="Rokas A."/>
            <person name="Rosa C.A."/>
            <person name="Scheuner C."/>
            <person name="Sibirny A.A."/>
            <person name="Slot J.C."/>
            <person name="Stielow J.B."/>
            <person name="Sun H."/>
            <person name="Kurtzman C.P."/>
            <person name="Blackwell M."/>
            <person name="Grigoriev I.V."/>
            <person name="Jeffries T.W."/>
        </authorList>
    </citation>
    <scope>NUCLEOTIDE SEQUENCE [LARGE SCALE GENOMIC DNA]</scope>
    <source>
        <strain evidence="3 4">NRRL Y-11557</strain>
    </source>
</reference>
<name>A0A1E3Q432_LIPST</name>
<dbReference type="SMART" id="SM00385">
    <property type="entry name" value="CYCLIN"/>
    <property type="match status" value="2"/>
</dbReference>
<dbReference type="EMBL" id="KV454295">
    <property type="protein sequence ID" value="ODQ72443.1"/>
    <property type="molecule type" value="Genomic_DNA"/>
</dbReference>
<feature type="domain" description="Cyclin-like" evidence="2">
    <location>
        <begin position="60"/>
        <end position="149"/>
    </location>
</feature>
<dbReference type="Pfam" id="PF00134">
    <property type="entry name" value="Cyclin_N"/>
    <property type="match status" value="1"/>
</dbReference>
<dbReference type="STRING" id="675824.A0A1E3Q432"/>
<dbReference type="CDD" id="cd20513">
    <property type="entry name" value="CYCLIN_CCNC_rpt1"/>
    <property type="match status" value="1"/>
</dbReference>
<dbReference type="OrthoDB" id="10266018at2759"/>
<keyword evidence="1" id="KW-0195">Cyclin</keyword>
<evidence type="ECO:0000259" key="2">
    <source>
        <dbReference type="SMART" id="SM00385"/>
    </source>
</evidence>
<dbReference type="InterPro" id="IPR006671">
    <property type="entry name" value="Cyclin_N"/>
</dbReference>
<evidence type="ECO:0000313" key="4">
    <source>
        <dbReference type="Proteomes" id="UP000094385"/>
    </source>
</evidence>
<dbReference type="PIRSF" id="PIRSF028758">
    <property type="entry name" value="Cyclin, C/H/G types"/>
    <property type="match status" value="1"/>
</dbReference>
<comment type="similarity">
    <text evidence="1">Belongs to the cyclin family.</text>
</comment>
<evidence type="ECO:0000313" key="3">
    <source>
        <dbReference type="EMBL" id="ODQ72443.1"/>
    </source>
</evidence>
<dbReference type="SUPFAM" id="SSF47954">
    <property type="entry name" value="Cyclin-like"/>
    <property type="match status" value="2"/>
</dbReference>